<keyword evidence="3" id="KW-0804">Transcription</keyword>
<keyword evidence="1" id="KW-0805">Transcription regulation</keyword>
<evidence type="ECO:0000313" key="5">
    <source>
        <dbReference type="EMBL" id="QCF27214.1"/>
    </source>
</evidence>
<dbReference type="Proteomes" id="UP000298049">
    <property type="component" value="Chromosome"/>
</dbReference>
<accession>A0A4P7XL22</accession>
<gene>
    <name evidence="5" type="ORF">soil367_15460</name>
</gene>
<reference evidence="5 6" key="1">
    <citation type="submission" date="2018-07" db="EMBL/GenBank/DDBJ databases">
        <title>Marsedoiliclastica nanhaica gen. nov. sp. nov., a novel marine hydrocarbonoclastic bacterium isolated from an in-situ enriched hydrocarbon-degrading consortium in deep-sea sediment.</title>
        <authorList>
            <person name="Dong C."/>
            <person name="Ma T."/>
            <person name="Liu R."/>
            <person name="Shao Z."/>
        </authorList>
    </citation>
    <scope>NUCLEOTIDE SEQUENCE [LARGE SCALE GENOMIC DNA]</scope>
    <source>
        <strain evidence="6">soil36-7</strain>
    </source>
</reference>
<dbReference type="PANTHER" id="PTHR47894">
    <property type="entry name" value="HTH-TYPE TRANSCRIPTIONAL REGULATOR GADX"/>
    <property type="match status" value="1"/>
</dbReference>
<dbReference type="OrthoDB" id="6079354at2"/>
<dbReference type="KEGG" id="hmi:soil367_15460"/>
<evidence type="ECO:0000259" key="4">
    <source>
        <dbReference type="PROSITE" id="PS01124"/>
    </source>
</evidence>
<sequence>MKPQAHSSHSVADRYRLGIAGLRQLIAYAVAHGLEKDVCLREAAVTAMQLADPDAEIEAWQELKLIQKICETLGQDFTRGFDVGLEQHLSSLGILGLGIMSAANGRQAAEWSARFTQVGFPLVRYQLKMNGVSPVVEMLHDHLPPAVTAFLIGRDLAMVYNIHQDLLSGHPIGVSAIELALPWHSGMERAESLYGCELQVGKSTTRLFLRPDILQLGFSQANAFTQAQCERRCQETIDRRRLPGSLTDEIRSFLQQNGNWRCSFRQAAVALNLSERSARRRLREEGTGWRQVRETVLIEYARERLLSGEGIPQVADELGYTEASSFSHAFKRWTGLSPAQFCQNYGERVRAFSPATGALGHSRA</sequence>
<organism evidence="5 6">
    <name type="scientific">Hydrocarboniclastica marina</name>
    <dbReference type="NCBI Taxonomy" id="2259620"/>
    <lineage>
        <taxon>Bacteria</taxon>
        <taxon>Pseudomonadati</taxon>
        <taxon>Pseudomonadota</taxon>
        <taxon>Gammaproteobacteria</taxon>
        <taxon>Alteromonadales</taxon>
        <taxon>Alteromonadaceae</taxon>
        <taxon>Hydrocarboniclastica</taxon>
    </lineage>
</organism>
<dbReference type="AlphaFoldDB" id="A0A4P7XL22"/>
<dbReference type="Pfam" id="PF12833">
    <property type="entry name" value="HTH_18"/>
    <property type="match status" value="1"/>
</dbReference>
<evidence type="ECO:0000256" key="3">
    <source>
        <dbReference type="ARBA" id="ARBA00023163"/>
    </source>
</evidence>
<dbReference type="SUPFAM" id="SSF46689">
    <property type="entry name" value="Homeodomain-like"/>
    <property type="match status" value="1"/>
</dbReference>
<proteinExistence type="predicted"/>
<evidence type="ECO:0000256" key="1">
    <source>
        <dbReference type="ARBA" id="ARBA00023015"/>
    </source>
</evidence>
<dbReference type="SMART" id="SM00342">
    <property type="entry name" value="HTH_ARAC"/>
    <property type="match status" value="1"/>
</dbReference>
<dbReference type="GO" id="GO:0000976">
    <property type="term" value="F:transcription cis-regulatory region binding"/>
    <property type="evidence" value="ECO:0007669"/>
    <property type="project" value="TreeGrafter"/>
</dbReference>
<keyword evidence="6" id="KW-1185">Reference proteome</keyword>
<dbReference type="GO" id="GO:0005829">
    <property type="term" value="C:cytosol"/>
    <property type="evidence" value="ECO:0007669"/>
    <property type="project" value="TreeGrafter"/>
</dbReference>
<name>A0A4P7XL22_9ALTE</name>
<dbReference type="InterPro" id="IPR018060">
    <property type="entry name" value="HTH_AraC"/>
</dbReference>
<dbReference type="InterPro" id="IPR009057">
    <property type="entry name" value="Homeodomain-like_sf"/>
</dbReference>
<dbReference type="InterPro" id="IPR032687">
    <property type="entry name" value="AraC-type_N"/>
</dbReference>
<dbReference type="Pfam" id="PF12625">
    <property type="entry name" value="Arabinose_bd"/>
    <property type="match status" value="1"/>
</dbReference>
<protein>
    <submittedName>
        <fullName evidence="5">AraC family transcriptional regulator</fullName>
    </submittedName>
</protein>
<evidence type="ECO:0000313" key="6">
    <source>
        <dbReference type="Proteomes" id="UP000298049"/>
    </source>
</evidence>
<keyword evidence="2" id="KW-0238">DNA-binding</keyword>
<dbReference type="EMBL" id="CP031093">
    <property type="protein sequence ID" value="QCF27214.1"/>
    <property type="molecule type" value="Genomic_DNA"/>
</dbReference>
<evidence type="ECO:0000256" key="2">
    <source>
        <dbReference type="ARBA" id="ARBA00023125"/>
    </source>
</evidence>
<dbReference type="PROSITE" id="PS01124">
    <property type="entry name" value="HTH_ARAC_FAMILY_2"/>
    <property type="match status" value="1"/>
</dbReference>
<dbReference type="Gene3D" id="1.10.10.60">
    <property type="entry name" value="Homeodomain-like"/>
    <property type="match status" value="1"/>
</dbReference>
<feature type="domain" description="HTH araC/xylS-type" evidence="4">
    <location>
        <begin position="248"/>
        <end position="344"/>
    </location>
</feature>
<dbReference type="PANTHER" id="PTHR47894:SF1">
    <property type="entry name" value="HTH-TYPE TRANSCRIPTIONAL REGULATOR VQSM"/>
    <property type="match status" value="1"/>
</dbReference>
<dbReference type="RefSeq" id="WP_136549925.1">
    <property type="nucleotide sequence ID" value="NZ_CP031093.1"/>
</dbReference>
<dbReference type="GO" id="GO:0003700">
    <property type="term" value="F:DNA-binding transcription factor activity"/>
    <property type="evidence" value="ECO:0007669"/>
    <property type="project" value="InterPro"/>
</dbReference>